<accession>A0A2N3N233</accession>
<keyword evidence="1 7" id="KW-0812">Transmembrane</keyword>
<feature type="signal peptide" evidence="8">
    <location>
        <begin position="1"/>
        <end position="20"/>
    </location>
</feature>
<dbReference type="EMBL" id="NLAX01001034">
    <property type="protein sequence ID" value="PKS06484.1"/>
    <property type="molecule type" value="Genomic_DNA"/>
</dbReference>
<dbReference type="InterPro" id="IPR001623">
    <property type="entry name" value="DnaJ_domain"/>
</dbReference>
<evidence type="ECO:0000256" key="6">
    <source>
        <dbReference type="SAM" id="MobiDB-lite"/>
    </source>
</evidence>
<dbReference type="VEuPathDB" id="FungiDB:jhhlp_007232"/>
<feature type="compositionally biased region" description="Basic and acidic residues" evidence="6">
    <location>
        <begin position="101"/>
        <end position="115"/>
    </location>
</feature>
<comment type="caution">
    <text evidence="10">The sequence shown here is derived from an EMBL/GenBank/DDBJ whole genome shotgun (WGS) entry which is preliminary data.</text>
</comment>
<dbReference type="SUPFAM" id="SSF46565">
    <property type="entry name" value="Chaperone J-domain"/>
    <property type="match status" value="1"/>
</dbReference>
<keyword evidence="3 7" id="KW-1133">Transmembrane helix</keyword>
<feature type="domain" description="J" evidence="9">
    <location>
        <begin position="44"/>
        <end position="140"/>
    </location>
</feature>
<evidence type="ECO:0000256" key="2">
    <source>
        <dbReference type="ARBA" id="ARBA00022729"/>
    </source>
</evidence>
<dbReference type="Gene3D" id="1.10.287.110">
    <property type="entry name" value="DnaJ domain"/>
    <property type="match status" value="1"/>
</dbReference>
<evidence type="ECO:0000256" key="7">
    <source>
        <dbReference type="SAM" id="Phobius"/>
    </source>
</evidence>
<dbReference type="Proteomes" id="UP000233524">
    <property type="component" value="Unassembled WGS sequence"/>
</dbReference>
<dbReference type="InterPro" id="IPR036869">
    <property type="entry name" value="J_dom_sf"/>
</dbReference>
<keyword evidence="11" id="KW-1185">Reference proteome</keyword>
<dbReference type="GO" id="GO:0012505">
    <property type="term" value="C:endomembrane system"/>
    <property type="evidence" value="ECO:0007669"/>
    <property type="project" value="UniProtKB-SubCell"/>
</dbReference>
<evidence type="ECO:0000313" key="10">
    <source>
        <dbReference type="EMBL" id="PKS06484.1"/>
    </source>
</evidence>
<dbReference type="Pfam" id="PF00226">
    <property type="entry name" value="DnaJ"/>
    <property type="match status" value="1"/>
</dbReference>
<feature type="compositionally biased region" description="Basic and acidic residues" evidence="6">
    <location>
        <begin position="386"/>
        <end position="398"/>
    </location>
</feature>
<feature type="region of interest" description="Disordered" evidence="6">
    <location>
        <begin position="82"/>
        <end position="115"/>
    </location>
</feature>
<feature type="region of interest" description="Disordered" evidence="6">
    <location>
        <begin position="350"/>
        <end position="416"/>
    </location>
</feature>
<dbReference type="CDD" id="cd06257">
    <property type="entry name" value="DnaJ"/>
    <property type="match status" value="1"/>
</dbReference>
<name>A0A2N3N233_9PEZI</name>
<dbReference type="PANTHER" id="PTHR44653:SF2">
    <property type="entry name" value="DNAJ HOMOLOG SUBFAMILY C MEMBER 1"/>
    <property type="match status" value="1"/>
</dbReference>
<sequence>MRFSLVSIGLLALLTPLTAAWSKEDREIFRVRDEIRTQEGTDKTFYDILEIQPNASQDEITKAYRKKTRSLHPDKVRQNLISQRKADSKNKGSKPGAKVKPPSESEIRTAQRQASERQTRLSLIANILRGPERARYDHFLSNGFPTWKGTNYYYSRYRPGLGTVLVGLFLVGGGGFHYLALYMSWKRRREFLERYIKFARQTAWGENLGIPAGAATAAARQPANTDSDADADEESYQPKNRRERRLQERENRREQGKKAPKKKTPAASQAEQSESGPTGTRKRVVAENGKILVVDSLGDVYLEEEDEDGNVELFLLDPNELRKPRITDTAVIQIPLFAVKMATLRATGARPQPIAVDDDEEEAEDDDSEPAQPTPSSSSDVGDFEMLEKSTDSLEKAKATGAQAQASGKKRRNKKR</sequence>
<evidence type="ECO:0000256" key="5">
    <source>
        <dbReference type="ARBA" id="ARBA00037847"/>
    </source>
</evidence>
<proteinExistence type="predicted"/>
<evidence type="ECO:0000313" key="11">
    <source>
        <dbReference type="Proteomes" id="UP000233524"/>
    </source>
</evidence>
<evidence type="ECO:0000256" key="8">
    <source>
        <dbReference type="SAM" id="SignalP"/>
    </source>
</evidence>
<feature type="compositionally biased region" description="Acidic residues" evidence="6">
    <location>
        <begin position="356"/>
        <end position="369"/>
    </location>
</feature>
<protein>
    <recommendedName>
        <fullName evidence="9">J domain-containing protein</fullName>
    </recommendedName>
</protein>
<dbReference type="InterPro" id="IPR052606">
    <property type="entry name" value="DnaJ_domain_protein"/>
</dbReference>
<evidence type="ECO:0000256" key="1">
    <source>
        <dbReference type="ARBA" id="ARBA00022692"/>
    </source>
</evidence>
<evidence type="ECO:0000256" key="3">
    <source>
        <dbReference type="ARBA" id="ARBA00022989"/>
    </source>
</evidence>
<dbReference type="OrthoDB" id="413400at2759"/>
<keyword evidence="2 8" id="KW-0732">Signal</keyword>
<dbReference type="AlphaFoldDB" id="A0A2N3N233"/>
<dbReference type="SMART" id="SM00271">
    <property type="entry name" value="DnaJ"/>
    <property type="match status" value="1"/>
</dbReference>
<dbReference type="PRINTS" id="PR00625">
    <property type="entry name" value="JDOMAIN"/>
</dbReference>
<feature type="chain" id="PRO_5014969276" description="J domain-containing protein" evidence="8">
    <location>
        <begin position="21"/>
        <end position="416"/>
    </location>
</feature>
<dbReference type="PANTHER" id="PTHR44653">
    <property type="entry name" value="DNAJ HOMOLOG SUBFAMILY C MEMBER 1"/>
    <property type="match status" value="1"/>
</dbReference>
<feature type="compositionally biased region" description="Basic and acidic residues" evidence="6">
    <location>
        <begin position="245"/>
        <end position="257"/>
    </location>
</feature>
<keyword evidence="4 7" id="KW-0472">Membrane</keyword>
<comment type="subcellular location">
    <subcellularLocation>
        <location evidence="5">Endomembrane system</location>
        <topology evidence="5">Single-pass membrane protein</topology>
    </subcellularLocation>
</comment>
<gene>
    <name evidence="10" type="ORF">jhhlp_007232</name>
</gene>
<feature type="transmembrane region" description="Helical" evidence="7">
    <location>
        <begin position="160"/>
        <end position="181"/>
    </location>
</feature>
<evidence type="ECO:0000256" key="4">
    <source>
        <dbReference type="ARBA" id="ARBA00023136"/>
    </source>
</evidence>
<dbReference type="InParanoid" id="A0A2N3N233"/>
<organism evidence="10 11">
    <name type="scientific">Lomentospora prolificans</name>
    <dbReference type="NCBI Taxonomy" id="41688"/>
    <lineage>
        <taxon>Eukaryota</taxon>
        <taxon>Fungi</taxon>
        <taxon>Dikarya</taxon>
        <taxon>Ascomycota</taxon>
        <taxon>Pezizomycotina</taxon>
        <taxon>Sordariomycetes</taxon>
        <taxon>Hypocreomycetidae</taxon>
        <taxon>Microascales</taxon>
        <taxon>Microascaceae</taxon>
        <taxon>Lomentospora</taxon>
    </lineage>
</organism>
<reference evidence="10 11" key="1">
    <citation type="journal article" date="2017" name="G3 (Bethesda)">
        <title>First Draft Genome Sequence of the Pathogenic Fungus Lomentospora prolificans (Formerly Scedosporium prolificans).</title>
        <authorList>
            <person name="Luo R."/>
            <person name="Zimin A."/>
            <person name="Workman R."/>
            <person name="Fan Y."/>
            <person name="Pertea G."/>
            <person name="Grossman N."/>
            <person name="Wear M.P."/>
            <person name="Jia B."/>
            <person name="Miller H."/>
            <person name="Casadevall A."/>
            <person name="Timp W."/>
            <person name="Zhang S.X."/>
            <person name="Salzberg S.L."/>
        </authorList>
    </citation>
    <scope>NUCLEOTIDE SEQUENCE [LARGE SCALE GENOMIC DNA]</scope>
    <source>
        <strain evidence="10 11">JHH-5317</strain>
    </source>
</reference>
<feature type="region of interest" description="Disordered" evidence="6">
    <location>
        <begin position="215"/>
        <end position="282"/>
    </location>
</feature>
<feature type="compositionally biased region" description="Polar residues" evidence="6">
    <location>
        <begin position="269"/>
        <end position="278"/>
    </location>
</feature>
<evidence type="ECO:0000259" key="9">
    <source>
        <dbReference type="PROSITE" id="PS50076"/>
    </source>
</evidence>
<dbReference type="STRING" id="41688.A0A2N3N233"/>
<dbReference type="PROSITE" id="PS50076">
    <property type="entry name" value="DNAJ_2"/>
    <property type="match status" value="1"/>
</dbReference>